<evidence type="ECO:0000256" key="1">
    <source>
        <dbReference type="SAM" id="Phobius"/>
    </source>
</evidence>
<organism evidence="2 3">
    <name type="scientific">Polarella glacialis</name>
    <name type="common">Dinoflagellate</name>
    <dbReference type="NCBI Taxonomy" id="89957"/>
    <lineage>
        <taxon>Eukaryota</taxon>
        <taxon>Sar</taxon>
        <taxon>Alveolata</taxon>
        <taxon>Dinophyceae</taxon>
        <taxon>Suessiales</taxon>
        <taxon>Suessiaceae</taxon>
        <taxon>Polarella</taxon>
    </lineage>
</organism>
<keyword evidence="1" id="KW-0812">Transmembrane</keyword>
<feature type="non-terminal residue" evidence="2">
    <location>
        <position position="1"/>
    </location>
</feature>
<protein>
    <submittedName>
        <fullName evidence="2">Uncharacterized protein</fullName>
    </submittedName>
</protein>
<keyword evidence="3" id="KW-1185">Reference proteome</keyword>
<accession>A0A813F1T5</accession>
<dbReference type="AlphaFoldDB" id="A0A813F1T5"/>
<keyword evidence="1" id="KW-1133">Transmembrane helix</keyword>
<feature type="transmembrane region" description="Helical" evidence="1">
    <location>
        <begin position="76"/>
        <end position="98"/>
    </location>
</feature>
<dbReference type="Proteomes" id="UP000654075">
    <property type="component" value="Unassembled WGS sequence"/>
</dbReference>
<sequence length="122" mass="13318">INVIGTNRKVTAHSGVPLLFGSYLWTSVAGELDEAPTAQAGKRNTLLRFNRYWVDVGPMPRSDIGRVDGGVIRNRIMAFGAALVTPVLLEFGALKWFLERLGLQKVFEVEAKGPGLVVVLLL</sequence>
<comment type="caution">
    <text evidence="2">The sequence shown here is derived from an EMBL/GenBank/DDBJ whole genome shotgun (WGS) entry which is preliminary data.</text>
</comment>
<reference evidence="2" key="1">
    <citation type="submission" date="2021-02" db="EMBL/GenBank/DDBJ databases">
        <authorList>
            <person name="Dougan E. K."/>
            <person name="Rhodes N."/>
            <person name="Thang M."/>
            <person name="Chan C."/>
        </authorList>
    </citation>
    <scope>NUCLEOTIDE SEQUENCE</scope>
</reference>
<gene>
    <name evidence="2" type="ORF">PGLA1383_LOCUS22244</name>
</gene>
<evidence type="ECO:0000313" key="3">
    <source>
        <dbReference type="Proteomes" id="UP000654075"/>
    </source>
</evidence>
<evidence type="ECO:0000313" key="2">
    <source>
        <dbReference type="EMBL" id="CAE8604055.1"/>
    </source>
</evidence>
<proteinExistence type="predicted"/>
<keyword evidence="1" id="KW-0472">Membrane</keyword>
<dbReference type="EMBL" id="CAJNNV010016003">
    <property type="protein sequence ID" value="CAE8604055.1"/>
    <property type="molecule type" value="Genomic_DNA"/>
</dbReference>
<dbReference type="OrthoDB" id="417824at2759"/>
<name>A0A813F1T5_POLGL</name>